<dbReference type="InterPro" id="IPR036864">
    <property type="entry name" value="Zn2-C6_fun-type_DNA-bd_sf"/>
</dbReference>
<dbReference type="Gene3D" id="4.10.240.10">
    <property type="entry name" value="Zn(2)-C6 fungal-type DNA-binding domain"/>
    <property type="match status" value="1"/>
</dbReference>
<comment type="subcellular location">
    <subcellularLocation>
        <location evidence="1">Nucleus</location>
    </subcellularLocation>
</comment>
<protein>
    <recommendedName>
        <fullName evidence="9">Zn(2)-C6 fungal-type domain-containing protein</fullName>
    </recommendedName>
</protein>
<dbReference type="CDD" id="cd12148">
    <property type="entry name" value="fungal_TF_MHR"/>
    <property type="match status" value="1"/>
</dbReference>
<evidence type="ECO:0000313" key="10">
    <source>
        <dbReference type="EMBL" id="KAL1872464.1"/>
    </source>
</evidence>
<name>A0ABR3XA23_9PEZI</name>
<dbReference type="CDD" id="cd00067">
    <property type="entry name" value="GAL4"/>
    <property type="match status" value="1"/>
</dbReference>
<dbReference type="PROSITE" id="PS50048">
    <property type="entry name" value="ZN2_CY6_FUNGAL_2"/>
    <property type="match status" value="1"/>
</dbReference>
<keyword evidence="4" id="KW-0805">Transcription regulation</keyword>
<dbReference type="Proteomes" id="UP001586593">
    <property type="component" value="Unassembled WGS sequence"/>
</dbReference>
<evidence type="ECO:0000256" key="7">
    <source>
        <dbReference type="ARBA" id="ARBA00023242"/>
    </source>
</evidence>
<dbReference type="PANTHER" id="PTHR47782:SF12">
    <property type="entry name" value="ZN(II)2CYS6 TRANSCRIPTION FACTOR (EUROFUNG)"/>
    <property type="match status" value="1"/>
</dbReference>
<comment type="caution">
    <text evidence="10">The sequence shown here is derived from an EMBL/GenBank/DDBJ whole genome shotgun (WGS) entry which is preliminary data.</text>
</comment>
<sequence>MKDRPSFINNGKDPNATYVPLSSANDRSSHAGRIPINDTVNREVTMIPNTQERRRSKEPQRIRTGPRMMVACIYCKEHKLKCDNSVPACANCCRFNRTCLVEDPITRRHQPRNYLEILENRVVQLEGLLRRTGQRTPQNFELSDSGFDSATQFGVSPASLTPTPPKQPSRVDKGEEDVDSLAAKIGTLGLKAAGIEPHYLGSSSAFAFSRAIGSSLLLRDVGAATSNVAMHSLNDHPPALLPCALPSYEDGLVLSNAYFENIHIQYPFLHEPTFRMWEAQTVSSLNVPSSDPEVALFFVYIVYAVGALLLPNRGQSHKQLYASAQLYLDSVLQRDNLQSVQALVACSIYSLRSPTGPSLWKLTGLALRQCIELGYHRDVRRLGPSVNDFQLELRKRAFWTAFAVDCSVATLLGRPLGLPLQEIDVEFPKNVGDGALLAAAGGASVLGQLPFSSAATDMSVAIHMFRLRCIWAKIHVALFSDTRRIRATDESYSERIRQLRAELEEWYATIPPEPPRTGEALSLFGSKDWYDANYSHSILLLHRNHLIETRAAVPDHIVLECLDAAESISRGYYRQFVTGSVGYTWSALHFLFLAGLTYLHCLWTSPTARSSRLLDNVSSTCMDCSMVLAVMAERWGGAAPYRDIFENLSRRTISMMMADNDPAVSEWPDSFGVSTLANSGGLEDPWEVMQWIGGDVLLQQPTSVSGTFAI</sequence>
<evidence type="ECO:0000256" key="8">
    <source>
        <dbReference type="SAM" id="MobiDB-lite"/>
    </source>
</evidence>
<feature type="region of interest" description="Disordered" evidence="8">
    <location>
        <begin position="1"/>
        <end position="34"/>
    </location>
</feature>
<dbReference type="PANTHER" id="PTHR47782">
    <property type="entry name" value="ZN(II)2CYS6 TRANSCRIPTION FACTOR (EUROFUNG)-RELATED"/>
    <property type="match status" value="1"/>
</dbReference>
<dbReference type="SMART" id="SM00906">
    <property type="entry name" value="Fungal_trans"/>
    <property type="match status" value="1"/>
</dbReference>
<keyword evidence="3" id="KW-0862">Zinc</keyword>
<evidence type="ECO:0000256" key="6">
    <source>
        <dbReference type="ARBA" id="ARBA00023163"/>
    </source>
</evidence>
<reference evidence="10 11" key="1">
    <citation type="journal article" date="2024" name="Commun. Biol.">
        <title>Comparative genomic analysis of thermophilic fungi reveals convergent evolutionary adaptations and gene losses.</title>
        <authorList>
            <person name="Steindorff A.S."/>
            <person name="Aguilar-Pontes M.V."/>
            <person name="Robinson A.J."/>
            <person name="Andreopoulos B."/>
            <person name="LaButti K."/>
            <person name="Kuo A."/>
            <person name="Mondo S."/>
            <person name="Riley R."/>
            <person name="Otillar R."/>
            <person name="Haridas S."/>
            <person name="Lipzen A."/>
            <person name="Grimwood J."/>
            <person name="Schmutz J."/>
            <person name="Clum A."/>
            <person name="Reid I.D."/>
            <person name="Moisan M.C."/>
            <person name="Butler G."/>
            <person name="Nguyen T.T.M."/>
            <person name="Dewar K."/>
            <person name="Conant G."/>
            <person name="Drula E."/>
            <person name="Henrissat B."/>
            <person name="Hansel C."/>
            <person name="Singer S."/>
            <person name="Hutchinson M.I."/>
            <person name="de Vries R.P."/>
            <person name="Natvig D.O."/>
            <person name="Powell A.J."/>
            <person name="Tsang A."/>
            <person name="Grigoriev I.V."/>
        </authorList>
    </citation>
    <scope>NUCLEOTIDE SEQUENCE [LARGE SCALE GENOMIC DNA]</scope>
    <source>
        <strain evidence="10 11">ATCC 24622</strain>
    </source>
</reference>
<evidence type="ECO:0000256" key="1">
    <source>
        <dbReference type="ARBA" id="ARBA00004123"/>
    </source>
</evidence>
<evidence type="ECO:0000256" key="3">
    <source>
        <dbReference type="ARBA" id="ARBA00022833"/>
    </source>
</evidence>
<keyword evidence="2" id="KW-0479">Metal-binding</keyword>
<evidence type="ECO:0000256" key="4">
    <source>
        <dbReference type="ARBA" id="ARBA00023015"/>
    </source>
</evidence>
<keyword evidence="7" id="KW-0539">Nucleus</keyword>
<dbReference type="Pfam" id="PF00172">
    <property type="entry name" value="Zn_clus"/>
    <property type="match status" value="1"/>
</dbReference>
<evidence type="ECO:0000259" key="9">
    <source>
        <dbReference type="PROSITE" id="PS50048"/>
    </source>
</evidence>
<keyword evidence="5" id="KW-0238">DNA-binding</keyword>
<dbReference type="InterPro" id="IPR007219">
    <property type="entry name" value="XnlR_reg_dom"/>
</dbReference>
<dbReference type="EMBL" id="JAZHXJ010000136">
    <property type="protein sequence ID" value="KAL1872464.1"/>
    <property type="molecule type" value="Genomic_DNA"/>
</dbReference>
<proteinExistence type="predicted"/>
<accession>A0ABR3XA23</accession>
<keyword evidence="11" id="KW-1185">Reference proteome</keyword>
<dbReference type="SUPFAM" id="SSF57701">
    <property type="entry name" value="Zn2/Cys6 DNA-binding domain"/>
    <property type="match status" value="1"/>
</dbReference>
<evidence type="ECO:0000313" key="11">
    <source>
        <dbReference type="Proteomes" id="UP001586593"/>
    </source>
</evidence>
<evidence type="ECO:0000256" key="2">
    <source>
        <dbReference type="ARBA" id="ARBA00022723"/>
    </source>
</evidence>
<dbReference type="InterPro" id="IPR001138">
    <property type="entry name" value="Zn2Cys6_DnaBD"/>
</dbReference>
<gene>
    <name evidence="10" type="ORF">VTK73DRAFT_1461</name>
</gene>
<feature type="domain" description="Zn(2)-C6 fungal-type" evidence="9">
    <location>
        <begin position="71"/>
        <end position="101"/>
    </location>
</feature>
<organism evidence="10 11">
    <name type="scientific">Phialemonium thermophilum</name>
    <dbReference type="NCBI Taxonomy" id="223376"/>
    <lineage>
        <taxon>Eukaryota</taxon>
        <taxon>Fungi</taxon>
        <taxon>Dikarya</taxon>
        <taxon>Ascomycota</taxon>
        <taxon>Pezizomycotina</taxon>
        <taxon>Sordariomycetes</taxon>
        <taxon>Sordariomycetidae</taxon>
        <taxon>Cephalothecales</taxon>
        <taxon>Cephalothecaceae</taxon>
        <taxon>Phialemonium</taxon>
    </lineage>
</organism>
<evidence type="ECO:0000256" key="5">
    <source>
        <dbReference type="ARBA" id="ARBA00023125"/>
    </source>
</evidence>
<dbReference type="InterPro" id="IPR052202">
    <property type="entry name" value="Yeast_MetPath_Reg"/>
</dbReference>
<dbReference type="Pfam" id="PF04082">
    <property type="entry name" value="Fungal_trans"/>
    <property type="match status" value="1"/>
</dbReference>
<feature type="region of interest" description="Disordered" evidence="8">
    <location>
        <begin position="153"/>
        <end position="176"/>
    </location>
</feature>
<dbReference type="SMART" id="SM00066">
    <property type="entry name" value="GAL4"/>
    <property type="match status" value="1"/>
</dbReference>
<keyword evidence="6" id="KW-0804">Transcription</keyword>
<dbReference type="PROSITE" id="PS00463">
    <property type="entry name" value="ZN2_CY6_FUNGAL_1"/>
    <property type="match status" value="1"/>
</dbReference>